<sequence>MNLAYKITSFFSLFIQKRFRSVDPKNIRTRYTIVIGSIFFSLFLLDCSTKESNDKEFVPQWAKDAIWYQIFPERFRNGDPSNDPTIEDLASTYPLEMPKEWRVHPWGSDWYELQPYEQENGEKELWKHLLRRRYGGDLQGIINKLDYLDDLGINAIYLNPIFDSPSMHKYDGNSYHHVDPNFGPDPEGDRKLMESEDPIDPSTWIWTKADQLALKLIKEAHKRDMKIIFDGVFNHLGIKSFAFQDLEKNQQNSKYKDWFIVKSWRDSATNTAFEYKGWNDVQTLPELKEDENGIVQGPKDYIFNATARWMNPKNQGIENGIDGWRLDVAFCVGHNFWKDWRKYIKKINPDAYITAELVLDEERTKPYFQGDEFDGEMNYNFAFTCAEFFFNTGAEKIGASQFDRKLKNLRELFPKGVAEVSQNLFSSHDANRVASHVVNRGIGNYRDWWGYYEVSKAANNPGYEVRKPNREEIELQKLFILFQMTYVGAPMIYYGEEVGMWGANDPDCRKPMIWDDIQFQDETFNPDGSIRHPDEVKVNQQLAQYYKQLIAIRTREASLRRGTFNTIISNDRKNVFAFERRYGKEVVTVVINNGDETISLKTLGFTDCYTDLVTGRQTHGLKPGIPAYSGVILKKCGIQ</sequence>
<evidence type="ECO:0000259" key="3">
    <source>
        <dbReference type="SMART" id="SM00642"/>
    </source>
</evidence>
<dbReference type="SUPFAM" id="SSF51011">
    <property type="entry name" value="Glycosyl hydrolase domain"/>
    <property type="match status" value="1"/>
</dbReference>
<organism evidence="4 5">
    <name type="scientific">Flagellimonas algicola</name>
    <dbReference type="NCBI Taxonomy" id="2583815"/>
    <lineage>
        <taxon>Bacteria</taxon>
        <taxon>Pseudomonadati</taxon>
        <taxon>Bacteroidota</taxon>
        <taxon>Flavobacteriia</taxon>
        <taxon>Flavobacteriales</taxon>
        <taxon>Flavobacteriaceae</taxon>
        <taxon>Flagellimonas</taxon>
    </lineage>
</organism>
<reference evidence="4 5" key="1">
    <citation type="submission" date="2019-05" db="EMBL/GenBank/DDBJ databases">
        <title>Flagellimonas sp. AsT0115, sp. nov., isolated from a marine red algae, Asparagopsis taxiformis.</title>
        <authorList>
            <person name="Kim J."/>
            <person name="Jeong S.E."/>
            <person name="Jeon C.O."/>
        </authorList>
    </citation>
    <scope>NUCLEOTIDE SEQUENCE [LARGE SCALE GENOMIC DNA]</scope>
    <source>
        <strain evidence="4 5">AsT0115</strain>
    </source>
</reference>
<dbReference type="SUPFAM" id="SSF51445">
    <property type="entry name" value="(Trans)glycosidases"/>
    <property type="match status" value="1"/>
</dbReference>
<dbReference type="InterPro" id="IPR017853">
    <property type="entry name" value="GH"/>
</dbReference>
<dbReference type="Gene3D" id="3.20.20.80">
    <property type="entry name" value="Glycosidases"/>
    <property type="match status" value="1"/>
</dbReference>
<comment type="caution">
    <text evidence="4">The sequence shown here is derived from an EMBL/GenBank/DDBJ whole genome shotgun (WGS) entry which is preliminary data.</text>
</comment>
<dbReference type="SMART" id="SM00642">
    <property type="entry name" value="Aamy"/>
    <property type="match status" value="1"/>
</dbReference>
<accession>A0ABY2WGH0</accession>
<dbReference type="Proteomes" id="UP000751614">
    <property type="component" value="Unassembled WGS sequence"/>
</dbReference>
<dbReference type="RefSeq" id="WP_138839517.1">
    <property type="nucleotide sequence ID" value="NZ_VCNI01000008.1"/>
</dbReference>
<proteinExistence type="predicted"/>
<feature type="domain" description="Glycosyl hydrolase family 13 catalytic" evidence="3">
    <location>
        <begin position="69"/>
        <end position="553"/>
    </location>
</feature>
<dbReference type="InterPro" id="IPR006047">
    <property type="entry name" value="GH13_cat_dom"/>
</dbReference>
<protein>
    <submittedName>
        <fullName evidence="4">Alpha-amylase</fullName>
    </submittedName>
</protein>
<keyword evidence="2" id="KW-0326">Glycosidase</keyword>
<dbReference type="CDD" id="cd11338">
    <property type="entry name" value="AmyAc_CMD"/>
    <property type="match status" value="1"/>
</dbReference>
<evidence type="ECO:0000256" key="1">
    <source>
        <dbReference type="ARBA" id="ARBA00022801"/>
    </source>
</evidence>
<gene>
    <name evidence="4" type="ORF">FGG15_19800</name>
</gene>
<evidence type="ECO:0000313" key="4">
    <source>
        <dbReference type="EMBL" id="TMU50394.1"/>
    </source>
</evidence>
<dbReference type="EMBL" id="VCNI01000008">
    <property type="protein sequence ID" value="TMU50394.1"/>
    <property type="molecule type" value="Genomic_DNA"/>
</dbReference>
<dbReference type="PANTHER" id="PTHR10357">
    <property type="entry name" value="ALPHA-AMYLASE FAMILY MEMBER"/>
    <property type="match status" value="1"/>
</dbReference>
<keyword evidence="5" id="KW-1185">Reference proteome</keyword>
<dbReference type="Gene3D" id="2.60.40.1180">
    <property type="entry name" value="Golgi alpha-mannosidase II"/>
    <property type="match status" value="1"/>
</dbReference>
<evidence type="ECO:0000313" key="5">
    <source>
        <dbReference type="Proteomes" id="UP000751614"/>
    </source>
</evidence>
<dbReference type="Pfam" id="PF00128">
    <property type="entry name" value="Alpha-amylase"/>
    <property type="match status" value="3"/>
</dbReference>
<name>A0ABY2WGH0_9FLAO</name>
<evidence type="ECO:0000256" key="2">
    <source>
        <dbReference type="ARBA" id="ARBA00023295"/>
    </source>
</evidence>
<keyword evidence="1" id="KW-0378">Hydrolase</keyword>
<dbReference type="InterPro" id="IPR013780">
    <property type="entry name" value="Glyco_hydro_b"/>
</dbReference>
<dbReference type="PANTHER" id="PTHR10357:SF210">
    <property type="entry name" value="MALTODEXTRIN GLUCOSIDASE"/>
    <property type="match status" value="1"/>
</dbReference>